<gene>
    <name evidence="5" type="ORF">A0H81_13548</name>
</gene>
<dbReference type="SUPFAM" id="SSF52540">
    <property type="entry name" value="P-loop containing nucleoside triphosphate hydrolases"/>
    <property type="match status" value="1"/>
</dbReference>
<keyword evidence="6" id="KW-1185">Reference proteome</keyword>
<keyword evidence="3 5" id="KW-0418">Kinase</keyword>
<evidence type="ECO:0000256" key="2">
    <source>
        <dbReference type="ARBA" id="ARBA00022679"/>
    </source>
</evidence>
<dbReference type="OMA" id="CAGCAKI"/>
<dbReference type="Pfam" id="PF00625">
    <property type="entry name" value="Guanylate_kin"/>
    <property type="match status" value="1"/>
</dbReference>
<evidence type="ECO:0000313" key="6">
    <source>
        <dbReference type="Proteomes" id="UP000092993"/>
    </source>
</evidence>
<dbReference type="AlphaFoldDB" id="A0A1C7LNQ6"/>
<dbReference type="PANTHER" id="PTHR23117">
    <property type="entry name" value="GUANYLATE KINASE-RELATED"/>
    <property type="match status" value="1"/>
</dbReference>
<name>A0A1C7LNQ6_GRIFR</name>
<reference evidence="5 6" key="1">
    <citation type="submission" date="2016-03" db="EMBL/GenBank/DDBJ databases">
        <title>Whole genome sequencing of Grifola frondosa 9006-11.</title>
        <authorList>
            <person name="Min B."/>
            <person name="Park H."/>
            <person name="Kim J.-G."/>
            <person name="Cho H."/>
            <person name="Oh Y.-L."/>
            <person name="Kong W.-S."/>
            <person name="Choi I.-G."/>
        </authorList>
    </citation>
    <scope>NUCLEOTIDE SEQUENCE [LARGE SCALE GENOMIC DNA]</scope>
    <source>
        <strain evidence="5 6">9006-11</strain>
    </source>
</reference>
<dbReference type="Gene3D" id="3.40.50.300">
    <property type="entry name" value="P-loop containing nucleotide triphosphate hydrolases"/>
    <property type="match status" value="1"/>
</dbReference>
<dbReference type="PANTHER" id="PTHR23117:SF13">
    <property type="entry name" value="GUANYLATE KINASE"/>
    <property type="match status" value="1"/>
</dbReference>
<dbReference type="InterPro" id="IPR027417">
    <property type="entry name" value="P-loop_NTPase"/>
</dbReference>
<evidence type="ECO:0000259" key="4">
    <source>
        <dbReference type="PROSITE" id="PS50052"/>
    </source>
</evidence>
<comment type="similarity">
    <text evidence="1">Belongs to the guanylate kinase family.</text>
</comment>
<dbReference type="Proteomes" id="UP000092993">
    <property type="component" value="Unassembled WGS sequence"/>
</dbReference>
<dbReference type="STRING" id="5627.A0A1C7LNQ6"/>
<accession>A0A1C7LNQ6</accession>
<dbReference type="InterPro" id="IPR008144">
    <property type="entry name" value="Guanylate_kin-like_dom"/>
</dbReference>
<dbReference type="PROSITE" id="PS00856">
    <property type="entry name" value="GUANYLATE_KINASE_1"/>
    <property type="match status" value="1"/>
</dbReference>
<dbReference type="EMBL" id="LUGG01000031">
    <property type="protein sequence ID" value="OBZ66392.1"/>
    <property type="molecule type" value="Genomic_DNA"/>
</dbReference>
<keyword evidence="2" id="KW-0808">Transferase</keyword>
<dbReference type="GO" id="GO:0004385">
    <property type="term" value="F:GMP kinase activity"/>
    <property type="evidence" value="ECO:0007669"/>
    <property type="project" value="TreeGrafter"/>
</dbReference>
<dbReference type="FunFam" id="3.30.63.10:FF:000002">
    <property type="entry name" value="Guanylate kinase 1"/>
    <property type="match status" value="1"/>
</dbReference>
<dbReference type="PROSITE" id="PS50052">
    <property type="entry name" value="GUANYLATE_KINASE_2"/>
    <property type="match status" value="1"/>
</dbReference>
<protein>
    <submittedName>
        <fullName evidence="5">Guanylate kinase</fullName>
    </submittedName>
</protein>
<dbReference type="GO" id="GO:0005829">
    <property type="term" value="C:cytosol"/>
    <property type="evidence" value="ECO:0007669"/>
    <property type="project" value="TreeGrafter"/>
</dbReference>
<organism evidence="5 6">
    <name type="scientific">Grifola frondosa</name>
    <name type="common">Maitake</name>
    <name type="synonym">Polyporus frondosus</name>
    <dbReference type="NCBI Taxonomy" id="5627"/>
    <lineage>
        <taxon>Eukaryota</taxon>
        <taxon>Fungi</taxon>
        <taxon>Dikarya</taxon>
        <taxon>Basidiomycota</taxon>
        <taxon>Agaricomycotina</taxon>
        <taxon>Agaricomycetes</taxon>
        <taxon>Polyporales</taxon>
        <taxon>Grifolaceae</taxon>
        <taxon>Grifola</taxon>
    </lineage>
</organism>
<evidence type="ECO:0000256" key="3">
    <source>
        <dbReference type="ARBA" id="ARBA00022777"/>
    </source>
</evidence>
<feature type="domain" description="Guanylate kinase-like" evidence="4">
    <location>
        <begin position="8"/>
        <end position="95"/>
    </location>
</feature>
<dbReference type="CDD" id="cd00071">
    <property type="entry name" value="GMPK"/>
    <property type="match status" value="1"/>
</dbReference>
<dbReference type="OrthoDB" id="6334211at2759"/>
<proteinExistence type="inferred from homology"/>
<dbReference type="InterPro" id="IPR020590">
    <property type="entry name" value="Guanylate_kinase_CS"/>
</dbReference>
<comment type="caution">
    <text evidence="5">The sequence shown here is derived from an EMBL/GenBank/DDBJ whole genome shotgun (WGS) entry which is preliminary data.</text>
</comment>
<evidence type="ECO:0000256" key="1">
    <source>
        <dbReference type="ARBA" id="ARBA00005790"/>
    </source>
</evidence>
<sequence length="95" mass="10713">MSLVVDFLRPLVISGPSGVGKSTLLKRLFADYPDKFGFSVSHTTRLPRQGETDGKDYYFVTREKFKELIAEDAFIEHAERAGGVCWTSRRRASAK</sequence>
<dbReference type="InterPro" id="IPR008145">
    <property type="entry name" value="GK/Ca_channel_bsu"/>
</dbReference>
<evidence type="ECO:0000313" key="5">
    <source>
        <dbReference type="EMBL" id="OBZ66392.1"/>
    </source>
</evidence>